<dbReference type="AlphaFoldDB" id="A0A1Y6HCV9"/>
<dbReference type="EMBL" id="LT853882">
    <property type="protein sequence ID" value="SMQ97316.1"/>
    <property type="molecule type" value="Genomic_DNA"/>
</dbReference>
<proteinExistence type="predicted"/>
<dbReference type="Proteomes" id="UP000195953">
    <property type="component" value="Chromosome 1"/>
</dbReference>
<evidence type="ECO:0000313" key="4">
    <source>
        <dbReference type="Proteomes" id="UP000195953"/>
    </source>
</evidence>
<reference evidence="1 3" key="2">
    <citation type="submission" date="2017-05" db="EMBL/GenBank/DDBJ databases">
        <authorList>
            <person name="Blom J."/>
        </authorList>
    </citation>
    <scope>NUCLEOTIDE SEQUENCE [LARGE SCALE GENOMIC DNA]</scope>
    <source>
        <strain evidence="1">PD885</strain>
    </source>
</reference>
<protein>
    <submittedName>
        <fullName evidence="2">Uncharacterized protein</fullName>
    </submittedName>
</protein>
<sequence length="198" mass="22879">MLGHVEHMSDRDCAQPYHRCMPVETCDTGCGTCCGVGFGLGTFEGEQQFAPQYQRVIRRIQARHVFCRCRNRHEWRRWPAACRRRACCHRPGRPRGALVRFRRRRRAEQRCSRRMCRSGAAISGADRPAETGGGDLIWQWPEQWRFWRSIRVMRMPGSSSGRVAPTRRLRSSFVSRSQYKSIGSTSSDQRTRRACGSA</sequence>
<evidence type="ECO:0000313" key="3">
    <source>
        <dbReference type="Proteomes" id="UP000195877"/>
    </source>
</evidence>
<name>A0A1Y6HCV9_9XANT</name>
<gene>
    <name evidence="2" type="ORF">PD5205_00045</name>
    <name evidence="1" type="ORF">PD885_00044</name>
</gene>
<evidence type="ECO:0000313" key="1">
    <source>
        <dbReference type="EMBL" id="SMQ97316.1"/>
    </source>
</evidence>
<accession>A0A1Y6HCV9</accession>
<evidence type="ECO:0000313" key="2">
    <source>
        <dbReference type="EMBL" id="SMR01369.1"/>
    </source>
</evidence>
<dbReference type="Proteomes" id="UP000195877">
    <property type="component" value="Chromosome 1"/>
</dbReference>
<keyword evidence="3" id="KW-1185">Reference proteome</keyword>
<organism evidence="2 4">
    <name type="scientific">Xanthomonas fragariae</name>
    <dbReference type="NCBI Taxonomy" id="48664"/>
    <lineage>
        <taxon>Bacteria</taxon>
        <taxon>Pseudomonadati</taxon>
        <taxon>Pseudomonadota</taxon>
        <taxon>Gammaproteobacteria</taxon>
        <taxon>Lysobacterales</taxon>
        <taxon>Lysobacteraceae</taxon>
        <taxon>Xanthomonas</taxon>
    </lineage>
</organism>
<dbReference type="EMBL" id="LT853885">
    <property type="protein sequence ID" value="SMR01369.1"/>
    <property type="molecule type" value="Genomic_DNA"/>
</dbReference>
<reference evidence="2 4" key="1">
    <citation type="submission" date="2017-05" db="EMBL/GenBank/DDBJ databases">
        <authorList>
            <person name="Song R."/>
            <person name="Chenine A.L."/>
            <person name="Ruprecht R.M."/>
        </authorList>
    </citation>
    <scope>NUCLEOTIDE SEQUENCE [LARGE SCALE GENOMIC DNA]</scope>
    <source>
        <strain evidence="2">PD5205</strain>
    </source>
</reference>